<accession>A0A7X3SRA7</accession>
<dbReference type="Proteomes" id="UP000436483">
    <property type="component" value="Unassembled WGS sequence"/>
</dbReference>
<gene>
    <name evidence="3" type="ORF">GR328_23560</name>
</gene>
<feature type="transmembrane region" description="Helical" evidence="1">
    <location>
        <begin position="12"/>
        <end position="38"/>
    </location>
</feature>
<proteinExistence type="predicted"/>
<sequence length="503" mass="52087">MDLSYLWTGFSVALSPMNIVIGFVGCFLGTMIGALPAIGPINGIALLLPIAYTMGLPAESTMILLAGIYSGAEYGGRISSILLNVPGDAGAVMTALDGNPLARQGRAGEALMISGLSSFVGGILGVVGLTFFAPLLSGLAVGFGPAEYFVLMIFAFVTLGSMVGSQPVKTLIGCVIGLMLATVGLDATSGAYRFTFDEPELGDGIEFVVLVIGLFSISEAMLMLEHQASGGSVIRIAGRTFARWADIVRCTGATLRGSVIGFVVGVLPGTGASVASAVSYTTEKRISDRDGTFGKGDVRGLAAPEAANNATAAGAFVPMLTLGVPGSGTTAVMLGALMLYNIQPGPQLFAERPELVGGLIASLYIGNVLLLIMNLPLVSLFSRVLTLPNWILVPGILVLSIVGVYSTHASMLSILMMLGIGVVGWLLRKLGFDMAPIILGFVLGRVMEVNLRNALAISGGDLSILFQSSISIVLWIMAAAVAVLPFVLSWRARQVRAAAPQVP</sequence>
<feature type="transmembrane region" description="Helical" evidence="1">
    <location>
        <begin position="204"/>
        <end position="224"/>
    </location>
</feature>
<reference evidence="3 4" key="1">
    <citation type="submission" date="2019-12" db="EMBL/GenBank/DDBJ databases">
        <authorList>
            <person name="Yuan C.-G."/>
        </authorList>
    </citation>
    <scope>NUCLEOTIDE SEQUENCE [LARGE SCALE GENOMIC DNA]</scope>
    <source>
        <strain evidence="3 4">KCTC 23863</strain>
    </source>
</reference>
<keyword evidence="1" id="KW-0812">Transmembrane</keyword>
<keyword evidence="1" id="KW-1133">Transmembrane helix</keyword>
<keyword evidence="4" id="KW-1185">Reference proteome</keyword>
<feature type="transmembrane region" description="Helical" evidence="1">
    <location>
        <begin position="171"/>
        <end position="192"/>
    </location>
</feature>
<feature type="transmembrane region" description="Helical" evidence="1">
    <location>
        <begin position="464"/>
        <end position="488"/>
    </location>
</feature>
<evidence type="ECO:0000256" key="1">
    <source>
        <dbReference type="SAM" id="Phobius"/>
    </source>
</evidence>
<dbReference type="PANTHER" id="PTHR35342">
    <property type="entry name" value="TRICARBOXYLIC TRANSPORT PROTEIN"/>
    <property type="match status" value="1"/>
</dbReference>
<keyword evidence="1" id="KW-0472">Membrane</keyword>
<dbReference type="PANTHER" id="PTHR35342:SF5">
    <property type="entry name" value="TRICARBOXYLIC TRANSPORT PROTEIN"/>
    <property type="match status" value="1"/>
</dbReference>
<comment type="caution">
    <text evidence="3">The sequence shown here is derived from an EMBL/GenBank/DDBJ whole genome shotgun (WGS) entry which is preliminary data.</text>
</comment>
<feature type="transmembrane region" description="Helical" evidence="1">
    <location>
        <begin position="110"/>
        <end position="133"/>
    </location>
</feature>
<feature type="transmembrane region" description="Helical" evidence="1">
    <location>
        <begin position="322"/>
        <end position="343"/>
    </location>
</feature>
<dbReference type="RefSeq" id="WP_160888097.1">
    <property type="nucleotide sequence ID" value="NZ_WURB01000032.1"/>
</dbReference>
<dbReference type="InterPro" id="IPR002823">
    <property type="entry name" value="DUF112_TM"/>
</dbReference>
<feature type="transmembrane region" description="Helical" evidence="1">
    <location>
        <begin position="44"/>
        <end position="69"/>
    </location>
</feature>
<dbReference type="EMBL" id="WURB01000032">
    <property type="protein sequence ID" value="MXQ14372.1"/>
    <property type="molecule type" value="Genomic_DNA"/>
</dbReference>
<protein>
    <submittedName>
        <fullName evidence="3">Tripartite tricarboxylate transporter permease</fullName>
    </submittedName>
</protein>
<organism evidence="3 4">
    <name type="scientific">Microvirga makkahensis</name>
    <dbReference type="NCBI Taxonomy" id="1128670"/>
    <lineage>
        <taxon>Bacteria</taxon>
        <taxon>Pseudomonadati</taxon>
        <taxon>Pseudomonadota</taxon>
        <taxon>Alphaproteobacteria</taxon>
        <taxon>Hyphomicrobiales</taxon>
        <taxon>Methylobacteriaceae</taxon>
        <taxon>Microvirga</taxon>
    </lineage>
</organism>
<evidence type="ECO:0000259" key="2">
    <source>
        <dbReference type="Pfam" id="PF01970"/>
    </source>
</evidence>
<feature type="transmembrane region" description="Helical" evidence="1">
    <location>
        <begin position="355"/>
        <end position="375"/>
    </location>
</feature>
<dbReference type="OrthoDB" id="9791872at2"/>
<feature type="transmembrane region" description="Helical" evidence="1">
    <location>
        <begin position="387"/>
        <end position="405"/>
    </location>
</feature>
<reference evidence="3 4" key="2">
    <citation type="submission" date="2020-01" db="EMBL/GenBank/DDBJ databases">
        <title>Microvirga sp. nov., an arsenate reduction bacterium isolated from Tibet hotspring sediments.</title>
        <authorList>
            <person name="Xian W.-D."/>
            <person name="Li W.-J."/>
        </authorList>
    </citation>
    <scope>NUCLEOTIDE SEQUENCE [LARGE SCALE GENOMIC DNA]</scope>
    <source>
        <strain evidence="3 4">KCTC 23863</strain>
    </source>
</reference>
<evidence type="ECO:0000313" key="4">
    <source>
        <dbReference type="Proteomes" id="UP000436483"/>
    </source>
</evidence>
<dbReference type="AlphaFoldDB" id="A0A7X3SRA7"/>
<feature type="domain" description="DUF112" evidence="2">
    <location>
        <begin position="21"/>
        <end position="439"/>
    </location>
</feature>
<evidence type="ECO:0000313" key="3">
    <source>
        <dbReference type="EMBL" id="MXQ14372.1"/>
    </source>
</evidence>
<feature type="transmembrane region" description="Helical" evidence="1">
    <location>
        <begin position="139"/>
        <end position="159"/>
    </location>
</feature>
<name>A0A7X3SRA7_9HYPH</name>
<dbReference type="Pfam" id="PF01970">
    <property type="entry name" value="TctA"/>
    <property type="match status" value="1"/>
</dbReference>